<sequence length="331" mass="34533">MKLRSSVSIFALVLAAAIVSPATAIAATKVCIAYDTGGLGDRSFNDAALAGIKKAQTQFNFSVEGVVTDGTATDRVKRLHSLAGKSCAVIIAVGADYKKAVDQIALEFPTTQFAIIGDASITSFNVTSVVFADVQGAFLAGFSAALTSKSGKVGMITTPSSADIYQNGFLAGVTASKKKVRSFVNYTASDLDVSTNALMKLGVDVIYTATSGSADDAFDAIVKANTAKNRKKTASDVYLILTEPDLYLTLTSNTSKYLIASVVKRVDSAVSDVISAAINDRPMFDELDAELGVYGHRYTISDKGIEIVLKSKALGTQAAAINAAAIAAYAR</sequence>
<evidence type="ECO:0000256" key="3">
    <source>
        <dbReference type="ARBA" id="ARBA00022475"/>
    </source>
</evidence>
<dbReference type="Pfam" id="PF02608">
    <property type="entry name" value="Bmp"/>
    <property type="match status" value="1"/>
</dbReference>
<name>A0A6J5ZFS0_9ZZZZ</name>
<evidence type="ECO:0000256" key="1">
    <source>
        <dbReference type="ARBA" id="ARBA00004193"/>
    </source>
</evidence>
<evidence type="ECO:0000313" key="8">
    <source>
        <dbReference type="EMBL" id="CAB4338493.1"/>
    </source>
</evidence>
<keyword evidence="6" id="KW-0449">Lipoprotein</keyword>
<comment type="subcellular location">
    <subcellularLocation>
        <location evidence="1">Cell membrane</location>
        <topology evidence="1">Lipid-anchor</topology>
    </subcellularLocation>
</comment>
<keyword evidence="4" id="KW-0732">Signal</keyword>
<dbReference type="InterPro" id="IPR028082">
    <property type="entry name" value="Peripla_BP_I"/>
</dbReference>
<comment type="similarity">
    <text evidence="2">Belongs to the BMP lipoprotein family.</text>
</comment>
<evidence type="ECO:0000256" key="2">
    <source>
        <dbReference type="ARBA" id="ARBA00008610"/>
    </source>
</evidence>
<keyword evidence="5" id="KW-0472">Membrane</keyword>
<evidence type="ECO:0000256" key="6">
    <source>
        <dbReference type="ARBA" id="ARBA00023288"/>
    </source>
</evidence>
<reference evidence="8" key="1">
    <citation type="submission" date="2020-05" db="EMBL/GenBank/DDBJ databases">
        <authorList>
            <person name="Chiriac C."/>
            <person name="Salcher M."/>
            <person name="Ghai R."/>
            <person name="Kavagutti S V."/>
        </authorList>
    </citation>
    <scope>NUCLEOTIDE SEQUENCE</scope>
</reference>
<organism evidence="8">
    <name type="scientific">freshwater metagenome</name>
    <dbReference type="NCBI Taxonomy" id="449393"/>
    <lineage>
        <taxon>unclassified sequences</taxon>
        <taxon>metagenomes</taxon>
        <taxon>ecological metagenomes</taxon>
    </lineage>
</organism>
<dbReference type="Gene3D" id="3.40.50.2300">
    <property type="match status" value="2"/>
</dbReference>
<dbReference type="EMBL" id="CAESAF010000074">
    <property type="protein sequence ID" value="CAB4338493.1"/>
    <property type="molecule type" value="Genomic_DNA"/>
</dbReference>
<dbReference type="CDD" id="cd06354">
    <property type="entry name" value="PBP1_PrnA-like"/>
    <property type="match status" value="1"/>
</dbReference>
<accession>A0A6J5ZFS0</accession>
<protein>
    <submittedName>
        <fullName evidence="8">Unannotated protein</fullName>
    </submittedName>
</protein>
<dbReference type="AlphaFoldDB" id="A0A6J5ZFS0"/>
<feature type="domain" description="ABC transporter substrate-binding protein PnrA-like" evidence="7">
    <location>
        <begin position="34"/>
        <end position="286"/>
    </location>
</feature>
<keyword evidence="3" id="KW-1003">Cell membrane</keyword>
<evidence type="ECO:0000256" key="5">
    <source>
        <dbReference type="ARBA" id="ARBA00023136"/>
    </source>
</evidence>
<evidence type="ECO:0000256" key="4">
    <source>
        <dbReference type="ARBA" id="ARBA00022729"/>
    </source>
</evidence>
<dbReference type="PANTHER" id="PTHR34296:SF2">
    <property type="entry name" value="ABC TRANSPORTER GUANOSINE-BINDING PROTEIN NUPN"/>
    <property type="match status" value="1"/>
</dbReference>
<gene>
    <name evidence="8" type="ORF">UFOPK3574_00731</name>
</gene>
<dbReference type="GO" id="GO:0005886">
    <property type="term" value="C:plasma membrane"/>
    <property type="evidence" value="ECO:0007669"/>
    <property type="project" value="UniProtKB-SubCell"/>
</dbReference>
<dbReference type="InterPro" id="IPR003760">
    <property type="entry name" value="PnrA-like"/>
</dbReference>
<proteinExistence type="inferred from homology"/>
<dbReference type="InterPro" id="IPR050957">
    <property type="entry name" value="BMP_lipoprotein"/>
</dbReference>
<dbReference type="SUPFAM" id="SSF53822">
    <property type="entry name" value="Periplasmic binding protein-like I"/>
    <property type="match status" value="1"/>
</dbReference>
<evidence type="ECO:0000259" key="7">
    <source>
        <dbReference type="Pfam" id="PF02608"/>
    </source>
</evidence>
<dbReference type="PANTHER" id="PTHR34296">
    <property type="entry name" value="TRANSCRIPTIONAL ACTIVATOR PROTEIN MED"/>
    <property type="match status" value="1"/>
</dbReference>